<feature type="transmembrane region" description="Helical" evidence="1">
    <location>
        <begin position="284"/>
        <end position="306"/>
    </location>
</feature>
<evidence type="ECO:0000256" key="1">
    <source>
        <dbReference type="SAM" id="Phobius"/>
    </source>
</evidence>
<evidence type="ECO:0000313" key="2">
    <source>
        <dbReference type="EMBL" id="ALO67775.1"/>
    </source>
</evidence>
<organism evidence="2 3">
    <name type="scientific">Arthrobacter alpinus</name>
    <dbReference type="NCBI Taxonomy" id="656366"/>
    <lineage>
        <taxon>Bacteria</taxon>
        <taxon>Bacillati</taxon>
        <taxon>Actinomycetota</taxon>
        <taxon>Actinomycetes</taxon>
        <taxon>Micrococcales</taxon>
        <taxon>Micrococcaceae</taxon>
        <taxon>Arthrobacter</taxon>
    </lineage>
</organism>
<keyword evidence="1" id="KW-0472">Membrane</keyword>
<feature type="transmembrane region" description="Helical" evidence="1">
    <location>
        <begin position="243"/>
        <end position="263"/>
    </location>
</feature>
<reference evidence="2 3" key="2">
    <citation type="journal article" date="2016" name="J. Biotechnol.">
        <title>Complete genome sequence of Arthrobacter alpinus ERGS4:06, a yellow pigmented bacterium tolerant to cold and radiations isolated from Sikkim Himalaya.</title>
        <authorList>
            <person name="Kumar R."/>
            <person name="Singh D."/>
            <person name="Swarnkar M.K."/>
            <person name="Singh A.K."/>
            <person name="Kumar S."/>
        </authorList>
    </citation>
    <scope>NUCLEOTIDE SEQUENCE [LARGE SCALE GENOMIC DNA]</scope>
    <source>
        <strain evidence="2 3">ERGS4:06</strain>
    </source>
</reference>
<feature type="transmembrane region" description="Helical" evidence="1">
    <location>
        <begin position="358"/>
        <end position="377"/>
    </location>
</feature>
<dbReference type="Proteomes" id="UP000059574">
    <property type="component" value="Chromosome"/>
</dbReference>
<dbReference type="InterPro" id="IPR052556">
    <property type="entry name" value="PolySynth_Transporter"/>
</dbReference>
<feature type="transmembrane region" description="Helical" evidence="1">
    <location>
        <begin position="383"/>
        <end position="402"/>
    </location>
</feature>
<feature type="transmembrane region" description="Helical" evidence="1">
    <location>
        <begin position="39"/>
        <end position="67"/>
    </location>
</feature>
<feature type="transmembrane region" description="Helical" evidence="1">
    <location>
        <begin position="12"/>
        <end position="33"/>
    </location>
</feature>
<reference evidence="3" key="1">
    <citation type="submission" date="2015-11" db="EMBL/GenBank/DDBJ databases">
        <authorList>
            <person name="Kumar R."/>
            <person name="Singh D."/>
            <person name="Swarnkar M.K."/>
            <person name="Singh A.K."/>
            <person name="Kumar S."/>
        </authorList>
    </citation>
    <scope>NUCLEOTIDE SEQUENCE [LARGE SCALE GENOMIC DNA]</scope>
    <source>
        <strain evidence="3">ERGS4:06</strain>
    </source>
</reference>
<dbReference type="PANTHER" id="PTHR43424:SF1">
    <property type="entry name" value="LOCUS PUTATIVE PROTEIN 1-RELATED"/>
    <property type="match status" value="1"/>
</dbReference>
<dbReference type="RefSeq" id="WP_062291279.1">
    <property type="nucleotide sequence ID" value="NZ_CP013200.1"/>
</dbReference>
<evidence type="ECO:0000313" key="3">
    <source>
        <dbReference type="Proteomes" id="UP000059574"/>
    </source>
</evidence>
<accession>A0A0S2M249</accession>
<dbReference type="AlphaFoldDB" id="A0A0S2M249"/>
<sequence>MTHRRKSVALGFVDQAISSLTTLLLLIAAAQWLTPSDLGRFAIGVATIAPCVSIIRALCGETLIVKVTSLPHRFRESRHIQREAQKMLGLALLLAFAAVVLILLVSVFWNSARDILLASAVAVVGVVLQDAVRHYLLTARKSILLLSGDFFVLLFAVGGIYYVGSTGYQPPAMILVWGATAFIAAMAALSIDRMVPRIFSGYKWLRFNWSNSSAFVMEATLGAIVGYLVVVILSVFSSDTEVAAFRTAVSVFGVTSLVINFLRTAVLRELTPDKLRTSNGILRTCLQMSVLVFATVLATVIVVYFLPESVGALILGESWPLVVALASIAAINRLAAGLSIAPLIVLRVQGVSWPATRIRIGATFVALALSPMAAYLAGAAGALAADTVFYAIVTIFLLRLALKNANLQTAPSDHPLSIEEKTK</sequence>
<protein>
    <recommendedName>
        <fullName evidence="4">Membrane protein involved in the export of O-antigen and teichoic acid</fullName>
    </recommendedName>
</protein>
<dbReference type="PANTHER" id="PTHR43424">
    <property type="entry name" value="LOCUS PUTATIVE PROTEIN 1-RELATED"/>
    <property type="match status" value="1"/>
</dbReference>
<feature type="transmembrane region" description="Helical" evidence="1">
    <location>
        <begin position="115"/>
        <end position="136"/>
    </location>
</feature>
<keyword evidence="1" id="KW-1133">Transmembrane helix</keyword>
<proteinExistence type="predicted"/>
<feature type="transmembrane region" description="Helical" evidence="1">
    <location>
        <begin position="215"/>
        <end position="237"/>
    </location>
</feature>
<gene>
    <name evidence="2" type="ORF">AS189_16430</name>
</gene>
<feature type="transmembrane region" description="Helical" evidence="1">
    <location>
        <begin position="318"/>
        <end position="346"/>
    </location>
</feature>
<dbReference type="EMBL" id="CP013200">
    <property type="protein sequence ID" value="ALO67775.1"/>
    <property type="molecule type" value="Genomic_DNA"/>
</dbReference>
<name>A0A0S2M249_9MICC</name>
<evidence type="ECO:0008006" key="4">
    <source>
        <dbReference type="Google" id="ProtNLM"/>
    </source>
</evidence>
<keyword evidence="1" id="KW-0812">Transmembrane</keyword>
<feature type="transmembrane region" description="Helical" evidence="1">
    <location>
        <begin position="143"/>
        <end position="162"/>
    </location>
</feature>
<feature type="transmembrane region" description="Helical" evidence="1">
    <location>
        <begin position="88"/>
        <end position="109"/>
    </location>
</feature>
<feature type="transmembrane region" description="Helical" evidence="1">
    <location>
        <begin position="174"/>
        <end position="195"/>
    </location>
</feature>